<dbReference type="InterPro" id="IPR055100">
    <property type="entry name" value="GNAT_LYC1-like"/>
</dbReference>
<organism evidence="3 4">
    <name type="scientific">Fusarium solani</name>
    <name type="common">Filamentous fungus</name>
    <dbReference type="NCBI Taxonomy" id="169388"/>
    <lineage>
        <taxon>Eukaryota</taxon>
        <taxon>Fungi</taxon>
        <taxon>Dikarya</taxon>
        <taxon>Ascomycota</taxon>
        <taxon>Pezizomycotina</taxon>
        <taxon>Sordariomycetes</taxon>
        <taxon>Hypocreomycetidae</taxon>
        <taxon>Hypocreales</taxon>
        <taxon>Nectriaceae</taxon>
        <taxon>Fusarium</taxon>
        <taxon>Fusarium solani species complex</taxon>
    </lineage>
</organism>
<protein>
    <recommendedName>
        <fullName evidence="5">N-acetyltransferase domain-containing protein</fullName>
    </recommendedName>
</protein>
<feature type="domain" description="N-acetyltransferase" evidence="1">
    <location>
        <begin position="65"/>
        <end position="130"/>
    </location>
</feature>
<dbReference type="InterPro" id="IPR000182">
    <property type="entry name" value="GNAT_dom"/>
</dbReference>
<gene>
    <name evidence="3" type="ORF">B0J15DRAFT_522374</name>
</gene>
<dbReference type="GO" id="GO:0016747">
    <property type="term" value="F:acyltransferase activity, transferring groups other than amino-acyl groups"/>
    <property type="evidence" value="ECO:0007669"/>
    <property type="project" value="InterPro"/>
</dbReference>
<feature type="domain" description="LYC1 C-terminal" evidence="2">
    <location>
        <begin position="146"/>
        <end position="327"/>
    </location>
</feature>
<dbReference type="OrthoDB" id="2020070at2759"/>
<dbReference type="Proteomes" id="UP000736672">
    <property type="component" value="Unassembled WGS sequence"/>
</dbReference>
<dbReference type="PANTHER" id="PTHR34815">
    <property type="entry name" value="LYSINE ACETYLTRANSFERASE"/>
    <property type="match status" value="1"/>
</dbReference>
<dbReference type="PANTHER" id="PTHR34815:SF4">
    <property type="entry name" value="N-ACETYLTRANSFERASE DOMAIN-CONTAINING PROTEIN"/>
    <property type="match status" value="1"/>
</dbReference>
<accession>A0A9P9KZS9</accession>
<name>A0A9P9KZS9_FUSSL</name>
<evidence type="ECO:0000313" key="3">
    <source>
        <dbReference type="EMBL" id="KAH7271384.1"/>
    </source>
</evidence>
<evidence type="ECO:0000313" key="4">
    <source>
        <dbReference type="Proteomes" id="UP000736672"/>
    </source>
</evidence>
<evidence type="ECO:0000259" key="2">
    <source>
        <dbReference type="Pfam" id="PF22998"/>
    </source>
</evidence>
<dbReference type="SUPFAM" id="SSF55729">
    <property type="entry name" value="Acyl-CoA N-acyltransferases (Nat)"/>
    <property type="match status" value="1"/>
</dbReference>
<reference evidence="3" key="1">
    <citation type="journal article" date="2021" name="Nat. Commun.">
        <title>Genetic determinants of endophytism in the Arabidopsis root mycobiome.</title>
        <authorList>
            <person name="Mesny F."/>
            <person name="Miyauchi S."/>
            <person name="Thiergart T."/>
            <person name="Pickel B."/>
            <person name="Atanasova L."/>
            <person name="Karlsson M."/>
            <person name="Huettel B."/>
            <person name="Barry K.W."/>
            <person name="Haridas S."/>
            <person name="Chen C."/>
            <person name="Bauer D."/>
            <person name="Andreopoulos W."/>
            <person name="Pangilinan J."/>
            <person name="LaButti K."/>
            <person name="Riley R."/>
            <person name="Lipzen A."/>
            <person name="Clum A."/>
            <person name="Drula E."/>
            <person name="Henrissat B."/>
            <person name="Kohler A."/>
            <person name="Grigoriev I.V."/>
            <person name="Martin F.M."/>
            <person name="Hacquard S."/>
        </authorList>
    </citation>
    <scope>NUCLEOTIDE SEQUENCE</scope>
    <source>
        <strain evidence="3">FSSC 5 MPI-SDFR-AT-0091</strain>
    </source>
</reference>
<dbReference type="InterPro" id="IPR016181">
    <property type="entry name" value="Acyl_CoA_acyltransferase"/>
</dbReference>
<evidence type="ECO:0000259" key="1">
    <source>
        <dbReference type="Pfam" id="PF13673"/>
    </source>
</evidence>
<proteinExistence type="predicted"/>
<dbReference type="Pfam" id="PF22998">
    <property type="entry name" value="GNAT_LYC1-like"/>
    <property type="match status" value="1"/>
</dbReference>
<sequence length="334" mass="38295">MAWAGPLSTTDFLDVHFRLSTIPGEARAFEIWALRKPDDPLGIISSCATHLRDAIVSRGKGVRMTGAVVISEIFTDPEYRTRGFAKLLLKRVQDHFDKRDDLDIDFTVIYGNDSLEWYRELGWKPVTATQLNINVERFQTCAECENELEFLTLQEVCNIADCDVNVSKLRLSKAQGPKTHVQLLPSAFLARRHLYRSALLAYKLRQGHTYNRHHGVSILEDEATEVSAWWVHDFQNSRLMIGRLFLTRLNNVDELVVEVLEAAMEEATRRGLREVVLWDPSPQVVVAAMTIWDKYDTDVQVMTGERKEMVPCVRWKGGEERDVVLEEGQFVSWS</sequence>
<dbReference type="AlphaFoldDB" id="A0A9P9KZS9"/>
<keyword evidence="4" id="KW-1185">Reference proteome</keyword>
<dbReference type="InterPro" id="IPR053013">
    <property type="entry name" value="LAT"/>
</dbReference>
<dbReference type="Gene3D" id="3.40.630.30">
    <property type="match status" value="1"/>
</dbReference>
<dbReference type="Pfam" id="PF13673">
    <property type="entry name" value="Acetyltransf_10"/>
    <property type="match status" value="1"/>
</dbReference>
<dbReference type="EMBL" id="JAGTJS010000004">
    <property type="protein sequence ID" value="KAH7271384.1"/>
    <property type="molecule type" value="Genomic_DNA"/>
</dbReference>
<evidence type="ECO:0008006" key="5">
    <source>
        <dbReference type="Google" id="ProtNLM"/>
    </source>
</evidence>
<comment type="caution">
    <text evidence="3">The sequence shown here is derived from an EMBL/GenBank/DDBJ whole genome shotgun (WGS) entry which is preliminary data.</text>
</comment>